<dbReference type="AlphaFoldDB" id="A0A3S5YLY6"/>
<comment type="caution">
    <text evidence="1">The sequence shown here is derived from an EMBL/GenBank/DDBJ whole genome shotgun (WGS) entry which is preliminary data.</text>
</comment>
<dbReference type="Proteomes" id="UP000868500">
    <property type="component" value="Unassembled WGS sequence"/>
</dbReference>
<evidence type="ECO:0000313" key="1">
    <source>
        <dbReference type="EMBL" id="OLW01499.1"/>
    </source>
</evidence>
<dbReference type="EMBL" id="AWRC01000019">
    <property type="protein sequence ID" value="OLW01499.1"/>
    <property type="molecule type" value="Genomic_DNA"/>
</dbReference>
<reference evidence="1" key="1">
    <citation type="submission" date="2013-09" db="EMBL/GenBank/DDBJ databases">
        <title>Salmonella enterica subsp. IIIa serovar 18:z4:z23:-.</title>
        <authorList>
            <person name="Chen Y."/>
            <person name="Li C."/>
            <person name="Mcdermott P."/>
            <person name="Zhao S."/>
        </authorList>
    </citation>
    <scope>NUCLEOTIDE SEQUENCE [LARGE SCALE GENOMIC DNA]</scope>
    <source>
        <strain evidence="1">N26626</strain>
    </source>
</reference>
<sequence length="35" mass="3726">MPDDKAEFILPDGGVNALSDLQSAIISILQEIIQA</sequence>
<gene>
    <name evidence="1" type="ORF">P298_11425</name>
</gene>
<proteinExistence type="predicted"/>
<name>A0A3S5YLY6_SALER</name>
<organism evidence="1">
    <name type="scientific">Salmonella enterica subsp. arizonae serovar 18:z4,z23:- str. CVM N26626</name>
    <dbReference type="NCBI Taxonomy" id="1395119"/>
    <lineage>
        <taxon>Bacteria</taxon>
        <taxon>Pseudomonadati</taxon>
        <taxon>Pseudomonadota</taxon>
        <taxon>Gammaproteobacteria</taxon>
        <taxon>Enterobacterales</taxon>
        <taxon>Enterobacteriaceae</taxon>
        <taxon>Salmonella</taxon>
    </lineage>
</organism>
<protein>
    <submittedName>
        <fullName evidence="1">Uncharacterized protein</fullName>
    </submittedName>
</protein>
<accession>A0A3S5YLY6</accession>